<evidence type="ECO:0000256" key="1">
    <source>
        <dbReference type="SAM" id="SignalP"/>
    </source>
</evidence>
<evidence type="ECO:0000313" key="3">
    <source>
        <dbReference type="Proteomes" id="UP000295530"/>
    </source>
</evidence>
<sequence>MKRTIMAALLIVSTPFASASTIKLITHAPVNPAQADGHYIPLHPPAKNHFCQYAGQFYHSGTSVDAKSKSQVESLKKEAHVSDKDFYIIVSNKLCKSGEVLSASGIVNLGELKSTLPAGTELNVTFIKE</sequence>
<evidence type="ECO:0000313" key="2">
    <source>
        <dbReference type="EMBL" id="TDN48087.1"/>
    </source>
</evidence>
<name>A0A4R6DSN5_SCAGO</name>
<organism evidence="2 3">
    <name type="scientific">Scandinavium goeteborgense</name>
    <dbReference type="NCBI Taxonomy" id="1851514"/>
    <lineage>
        <taxon>Bacteria</taxon>
        <taxon>Pseudomonadati</taxon>
        <taxon>Pseudomonadota</taxon>
        <taxon>Gammaproteobacteria</taxon>
        <taxon>Enterobacterales</taxon>
        <taxon>Enterobacteriaceae</taxon>
        <taxon>Scandinavium</taxon>
    </lineage>
</organism>
<comment type="caution">
    <text evidence="2">The sequence shown here is derived from an EMBL/GenBank/DDBJ whole genome shotgun (WGS) entry which is preliminary data.</text>
</comment>
<keyword evidence="1" id="KW-0732">Signal</keyword>
<reference evidence="2 3" key="1">
    <citation type="submission" date="2019-03" db="EMBL/GenBank/DDBJ databases">
        <title>Genomic analyses of the natural microbiome of Caenorhabditis elegans.</title>
        <authorList>
            <person name="Samuel B."/>
        </authorList>
    </citation>
    <scope>NUCLEOTIDE SEQUENCE [LARGE SCALE GENOMIC DNA]</scope>
    <source>
        <strain evidence="2 3">BIGb0156</strain>
    </source>
</reference>
<accession>A0A4R6DSN5</accession>
<dbReference type="Proteomes" id="UP000295530">
    <property type="component" value="Unassembled WGS sequence"/>
</dbReference>
<dbReference type="EMBL" id="SNVX01000028">
    <property type="protein sequence ID" value="TDN48087.1"/>
    <property type="molecule type" value="Genomic_DNA"/>
</dbReference>
<proteinExistence type="predicted"/>
<dbReference type="RefSeq" id="WP_133462482.1">
    <property type="nucleotide sequence ID" value="NZ_SNVX01000028.1"/>
</dbReference>
<keyword evidence="3" id="KW-1185">Reference proteome</keyword>
<feature type="chain" id="PRO_5020672095" evidence="1">
    <location>
        <begin position="20"/>
        <end position="129"/>
    </location>
</feature>
<protein>
    <submittedName>
        <fullName evidence="2">Uncharacterized protein</fullName>
    </submittedName>
</protein>
<gene>
    <name evidence="2" type="ORF">EC847_12838</name>
</gene>
<dbReference type="AlphaFoldDB" id="A0A4R6DSN5"/>
<feature type="signal peptide" evidence="1">
    <location>
        <begin position="1"/>
        <end position="19"/>
    </location>
</feature>